<dbReference type="Pfam" id="PF16197">
    <property type="entry name" value="KAsynt_C_assoc"/>
    <property type="match status" value="1"/>
</dbReference>
<dbReference type="PANTHER" id="PTHR43775">
    <property type="entry name" value="FATTY ACID SYNTHASE"/>
    <property type="match status" value="1"/>
</dbReference>
<protein>
    <recommendedName>
        <fullName evidence="9">Polyketide synthase C-terminal extension domain-containing protein</fullName>
    </recommendedName>
</protein>
<dbReference type="InterPro" id="IPR032821">
    <property type="entry name" value="PKS_assoc"/>
</dbReference>
<comment type="caution">
    <text evidence="10">The sequence shown here is derived from an EMBL/GenBank/DDBJ whole genome shotgun (WGS) entry which is preliminary data.</text>
</comment>
<keyword evidence="1" id="KW-0596">Phosphopantetheine</keyword>
<evidence type="ECO:0000256" key="4">
    <source>
        <dbReference type="ARBA" id="ARBA00022857"/>
    </source>
</evidence>
<reference evidence="10 11" key="1">
    <citation type="journal article" date="2017" name="Gigascience">
        <title>Genome sequence of the small brown planthopper, Laodelphax striatellus.</title>
        <authorList>
            <person name="Zhu J."/>
            <person name="Jiang F."/>
            <person name="Wang X."/>
            <person name="Yang P."/>
            <person name="Bao Y."/>
            <person name="Zhao W."/>
            <person name="Wang W."/>
            <person name="Lu H."/>
            <person name="Wang Q."/>
            <person name="Cui N."/>
            <person name="Li J."/>
            <person name="Chen X."/>
            <person name="Luo L."/>
            <person name="Yu J."/>
            <person name="Kang L."/>
            <person name="Cui F."/>
        </authorList>
    </citation>
    <scope>NUCLEOTIDE SEQUENCE [LARGE SCALE GENOMIC DNA]</scope>
    <source>
        <strain evidence="10">Lst14</strain>
    </source>
</reference>
<dbReference type="InParanoid" id="A0A482XGZ5"/>
<dbReference type="InterPro" id="IPR050091">
    <property type="entry name" value="PKS_NRPS_Biosynth_Enz"/>
</dbReference>
<evidence type="ECO:0000313" key="10">
    <source>
        <dbReference type="EMBL" id="RZF44611.1"/>
    </source>
</evidence>
<dbReference type="GO" id="GO:0006633">
    <property type="term" value="P:fatty acid biosynthetic process"/>
    <property type="evidence" value="ECO:0007669"/>
    <property type="project" value="UniProtKB-KW"/>
</dbReference>
<dbReference type="GO" id="GO:0016491">
    <property type="term" value="F:oxidoreductase activity"/>
    <property type="evidence" value="ECO:0007669"/>
    <property type="project" value="UniProtKB-KW"/>
</dbReference>
<dbReference type="AlphaFoldDB" id="A0A482XGZ5"/>
<evidence type="ECO:0000256" key="5">
    <source>
        <dbReference type="ARBA" id="ARBA00023002"/>
    </source>
</evidence>
<evidence type="ECO:0000313" key="11">
    <source>
        <dbReference type="Proteomes" id="UP000291343"/>
    </source>
</evidence>
<evidence type="ECO:0000256" key="1">
    <source>
        <dbReference type="ARBA" id="ARBA00022450"/>
    </source>
</evidence>
<keyword evidence="5" id="KW-0560">Oxidoreductase</keyword>
<keyword evidence="2" id="KW-0444">Lipid biosynthesis</keyword>
<dbReference type="Gene3D" id="3.40.47.10">
    <property type="match status" value="1"/>
</dbReference>
<dbReference type="OrthoDB" id="329835at2759"/>
<evidence type="ECO:0000256" key="7">
    <source>
        <dbReference type="ARBA" id="ARBA00023160"/>
    </source>
</evidence>
<organism evidence="10 11">
    <name type="scientific">Laodelphax striatellus</name>
    <name type="common">Small brown planthopper</name>
    <name type="synonym">Delphax striatella</name>
    <dbReference type="NCBI Taxonomy" id="195883"/>
    <lineage>
        <taxon>Eukaryota</taxon>
        <taxon>Metazoa</taxon>
        <taxon>Ecdysozoa</taxon>
        <taxon>Arthropoda</taxon>
        <taxon>Hexapoda</taxon>
        <taxon>Insecta</taxon>
        <taxon>Pterygota</taxon>
        <taxon>Neoptera</taxon>
        <taxon>Paraneoptera</taxon>
        <taxon>Hemiptera</taxon>
        <taxon>Auchenorrhyncha</taxon>
        <taxon>Fulgoroidea</taxon>
        <taxon>Delphacidae</taxon>
        <taxon>Criomorphinae</taxon>
        <taxon>Laodelphax</taxon>
    </lineage>
</organism>
<sequence>MILVVHKNWQWNGGIVGVNSFGFGGANAHIILKSNPKPKVPATPDPLPRLVPISGRSEEAVNAIFDKRATKSLRNAEKLRGIFQPIDKCSKDLY</sequence>
<keyword evidence="6" id="KW-0443">Lipid metabolism</keyword>
<dbReference type="GO" id="GO:0004312">
    <property type="term" value="F:fatty acid synthase activity"/>
    <property type="evidence" value="ECO:0007669"/>
    <property type="project" value="TreeGrafter"/>
</dbReference>
<dbReference type="Proteomes" id="UP000291343">
    <property type="component" value="Unassembled WGS sequence"/>
</dbReference>
<evidence type="ECO:0000259" key="9">
    <source>
        <dbReference type="Pfam" id="PF16197"/>
    </source>
</evidence>
<dbReference type="STRING" id="195883.A0A482XGZ5"/>
<evidence type="ECO:0000256" key="6">
    <source>
        <dbReference type="ARBA" id="ARBA00023098"/>
    </source>
</evidence>
<feature type="domain" description="Polyketide synthase C-terminal extension" evidence="9">
    <location>
        <begin position="2"/>
        <end position="79"/>
    </location>
</feature>
<evidence type="ECO:0000256" key="3">
    <source>
        <dbReference type="ARBA" id="ARBA00022832"/>
    </source>
</evidence>
<keyword evidence="11" id="KW-1185">Reference proteome</keyword>
<keyword evidence="4" id="KW-0521">NADP</keyword>
<accession>A0A482XGZ5</accession>
<evidence type="ECO:0000256" key="2">
    <source>
        <dbReference type="ARBA" id="ARBA00022516"/>
    </source>
</evidence>
<keyword evidence="8" id="KW-0511">Multifunctional enzyme</keyword>
<keyword evidence="3" id="KW-0276">Fatty acid metabolism</keyword>
<dbReference type="PANTHER" id="PTHR43775:SF7">
    <property type="entry name" value="FATTY ACID SYNTHASE"/>
    <property type="match status" value="1"/>
</dbReference>
<dbReference type="InterPro" id="IPR016039">
    <property type="entry name" value="Thiolase-like"/>
</dbReference>
<gene>
    <name evidence="10" type="ORF">LSTR_LSTR017159</name>
</gene>
<dbReference type="SUPFAM" id="SSF53901">
    <property type="entry name" value="Thiolase-like"/>
    <property type="match status" value="1"/>
</dbReference>
<dbReference type="EMBL" id="QKKF02010372">
    <property type="protein sequence ID" value="RZF44611.1"/>
    <property type="molecule type" value="Genomic_DNA"/>
</dbReference>
<evidence type="ECO:0000256" key="8">
    <source>
        <dbReference type="ARBA" id="ARBA00023268"/>
    </source>
</evidence>
<dbReference type="Gene3D" id="3.30.70.3290">
    <property type="match status" value="1"/>
</dbReference>
<name>A0A482XGZ5_LAOST</name>
<keyword evidence="7" id="KW-0275">Fatty acid biosynthesis</keyword>
<proteinExistence type="predicted"/>